<dbReference type="RefSeq" id="WP_208875893.1">
    <property type="nucleotide sequence ID" value="NZ_CP031320.1"/>
</dbReference>
<dbReference type="EMBL" id="CP031320">
    <property type="protein sequence ID" value="AXK31967.1"/>
    <property type="molecule type" value="Genomic_DNA"/>
</dbReference>
<reference evidence="1 2" key="1">
    <citation type="submission" date="2018-07" db="EMBL/GenBank/DDBJ databases">
        <title>Draft genome of the type strain Streptomyces armeniacus ATCC 15676.</title>
        <authorList>
            <person name="Labana P."/>
            <person name="Gosse J.T."/>
            <person name="Boddy C.N."/>
        </authorList>
    </citation>
    <scope>NUCLEOTIDE SEQUENCE [LARGE SCALE GENOMIC DNA]</scope>
    <source>
        <strain evidence="1 2">ATCC 15676</strain>
    </source>
</reference>
<dbReference type="Proteomes" id="UP000254425">
    <property type="component" value="Chromosome"/>
</dbReference>
<dbReference type="Pfam" id="PF10094">
    <property type="entry name" value="DUF2332"/>
    <property type="match status" value="1"/>
</dbReference>
<protein>
    <submittedName>
        <fullName evidence="1">DUF2332 domain-containing protein</fullName>
    </submittedName>
</protein>
<dbReference type="KEGG" id="sarm:DVA86_04190"/>
<dbReference type="InterPro" id="IPR011200">
    <property type="entry name" value="UCP012608"/>
</dbReference>
<keyword evidence="2" id="KW-1185">Reference proteome</keyword>
<accession>A0A345XK01</accession>
<dbReference type="PIRSF" id="PIRSF012608">
    <property type="entry name" value="UCP012608"/>
    <property type="match status" value="1"/>
</dbReference>
<organism evidence="1 2">
    <name type="scientific">Streptomyces armeniacus</name>
    <dbReference type="NCBI Taxonomy" id="83291"/>
    <lineage>
        <taxon>Bacteria</taxon>
        <taxon>Bacillati</taxon>
        <taxon>Actinomycetota</taxon>
        <taxon>Actinomycetes</taxon>
        <taxon>Kitasatosporales</taxon>
        <taxon>Streptomycetaceae</taxon>
        <taxon>Streptomyces</taxon>
    </lineage>
</organism>
<sequence length="368" mass="39163">MSRERIARMIEWQAASCAELGSPLYATLLPCVADDVRAGGVCAEALAEYEDAPGPDAIALRLLGGVHALVLTGRAPELAEHYAEAAAGALGQHRTDALWAAFRDTVGGSPDWIRDWMTRPPQTNEAGRANVLLPGALYALSRLAPASRPAPRVRLFELGASAGLNLRADRFRYAAPGFAWGPEDSPVRLDEGAWRGPVPAWLTDAATHHPELTVTERAGCDLSPVDPLSADGALALRAYVWPDQAARAARLEGAIRLAAKVPARVERAGVAEFLAGVAPEPGTVTVVWHSIMRQYVPKEEWARAAAELDRLARASGPDAGFAYVTFEPERVGNEGDDRPCRLSVRTGTGPARLLAGAVPHGMPAYGLD</sequence>
<gene>
    <name evidence="1" type="ORF">DVA86_04190</name>
</gene>
<name>A0A345XK01_9ACTN</name>
<evidence type="ECO:0000313" key="1">
    <source>
        <dbReference type="EMBL" id="AXK31967.1"/>
    </source>
</evidence>
<proteinExistence type="predicted"/>
<evidence type="ECO:0000313" key="2">
    <source>
        <dbReference type="Proteomes" id="UP000254425"/>
    </source>
</evidence>
<dbReference type="AlphaFoldDB" id="A0A345XK01"/>